<evidence type="ECO:0000256" key="2">
    <source>
        <dbReference type="SAM" id="MobiDB-lite"/>
    </source>
</evidence>
<dbReference type="PANTHER" id="PTHR21656:SF2">
    <property type="entry name" value="MALE-SPECIFIC LETHAL 1 HOMOLOG"/>
    <property type="match status" value="1"/>
</dbReference>
<comment type="caution">
    <text evidence="4">The sequence shown here is derived from an EMBL/GenBank/DDBJ whole genome shotgun (WGS) entry which is preliminary data.</text>
</comment>
<dbReference type="PROSITE" id="PS52052">
    <property type="entry name" value="PEHE"/>
    <property type="match status" value="1"/>
</dbReference>
<feature type="coiled-coil region" evidence="1">
    <location>
        <begin position="69"/>
        <end position="131"/>
    </location>
</feature>
<dbReference type="EMBL" id="CAJQZP010001011">
    <property type="protein sequence ID" value="CAG5008183.1"/>
    <property type="molecule type" value="Genomic_DNA"/>
</dbReference>
<organism evidence="4 5">
    <name type="scientific">Parnassius apollo</name>
    <name type="common">Apollo butterfly</name>
    <name type="synonym">Papilio apollo</name>
    <dbReference type="NCBI Taxonomy" id="110799"/>
    <lineage>
        <taxon>Eukaryota</taxon>
        <taxon>Metazoa</taxon>
        <taxon>Ecdysozoa</taxon>
        <taxon>Arthropoda</taxon>
        <taxon>Hexapoda</taxon>
        <taxon>Insecta</taxon>
        <taxon>Pterygota</taxon>
        <taxon>Neoptera</taxon>
        <taxon>Endopterygota</taxon>
        <taxon>Lepidoptera</taxon>
        <taxon>Glossata</taxon>
        <taxon>Ditrysia</taxon>
        <taxon>Papilionoidea</taxon>
        <taxon>Papilionidae</taxon>
        <taxon>Parnassiinae</taxon>
        <taxon>Parnassini</taxon>
        <taxon>Parnassius</taxon>
        <taxon>Parnassius</taxon>
    </lineage>
</organism>
<dbReference type="GO" id="GO:0003682">
    <property type="term" value="F:chromatin binding"/>
    <property type="evidence" value="ECO:0007669"/>
    <property type="project" value="TreeGrafter"/>
</dbReference>
<keyword evidence="5" id="KW-1185">Reference proteome</keyword>
<sequence length="793" mass="89416">MNSRSSVNETNLVNFSAELTTLNQLDTKDGLLSFPFDHIYACHSDTADRRSLQLEKEVEISTHCVVTEDKSAEVEVSRLSEKLAAAEGQNKRLKDLLIYHLDLIQQQNDLLSKREKLYQALRQENDSLKSKLNEKKLPATLRHTVATPVVAAYGPTSTVTSTVIGSETDGASQIMLNSFTELLLPDNRTNSYLFDGDLSKPKPFAQESFEIPRSSETDVTTFIPTDVGASILHSKLDRDKFTMIESKRSYVKKEVKSEPRQEALYTVTSSSGNPVIQRIQRNKRRESTGIGSLSRMSKSPAVKVELPESSKMFNEDKAYERTFSLNKKSKMISTYGKARGGAAKKTTHFTGSLSDRLQLIDTTPTGEDPYQLGEADMREQSPIPKLMLQKTNHGRMKICSEAGMTNTARRIYDAPATETSTKANLKIDRYNLSSTYIPNIKKEPKTVIVEEPDLDIVKTEPEIDWRTYGTSKPGKETSLCDFSYGENPNNLASHILPSLDSVEFQELFSTDALNLDNLNTVEYHTATENKATTEKTKKRGARATSLMGAPDIPPPGEGTSGSMPLEVLGPPVKRVGESKRGRKRAHSTTGLAKVPKLKPPQKPKLARGRAACRGKRSPVPGMMTRRPYHTQMGDPDLSWYLGLDPDLKAEDVDPPADCKLSTVEVPRWREKPYTSCYTMEGTENVDDRVFEKRHQKLEAEERRQLRWHMRRVREQRHVERLRQRQRASWATRPAVFSVWPRPLADARYIEITDTLPVIAFGEPMPDLPCKDFMLPWVRTSKALKRSKRSKTLH</sequence>
<feature type="region of interest" description="Disordered" evidence="2">
    <location>
        <begin position="281"/>
        <end position="303"/>
    </location>
</feature>
<dbReference type="SMART" id="SM01300">
    <property type="entry name" value="PEHE"/>
    <property type="match status" value="1"/>
</dbReference>
<evidence type="ECO:0000313" key="5">
    <source>
        <dbReference type="Proteomes" id="UP000691718"/>
    </source>
</evidence>
<accession>A0A8S3XAB1</accession>
<evidence type="ECO:0000313" key="4">
    <source>
        <dbReference type="EMBL" id="CAG5008183.1"/>
    </source>
</evidence>
<feature type="domain" description="PEHE" evidence="3">
    <location>
        <begin position="662"/>
        <end position="776"/>
    </location>
</feature>
<dbReference type="OrthoDB" id="6022555at2759"/>
<dbReference type="Proteomes" id="UP000691718">
    <property type="component" value="Unassembled WGS sequence"/>
</dbReference>
<feature type="compositionally biased region" description="Basic residues" evidence="2">
    <location>
        <begin position="595"/>
        <end position="616"/>
    </location>
</feature>
<dbReference type="InterPro" id="IPR029332">
    <property type="entry name" value="PEHE_dom"/>
</dbReference>
<protein>
    <submittedName>
        <fullName evidence="4">(apollo) hypothetical protein</fullName>
    </submittedName>
</protein>
<evidence type="ECO:0000259" key="3">
    <source>
        <dbReference type="PROSITE" id="PS52052"/>
    </source>
</evidence>
<keyword evidence="1" id="KW-0175">Coiled coil</keyword>
<proteinExistence type="predicted"/>
<gene>
    <name evidence="4" type="ORF">PAPOLLO_LOCUS15030</name>
</gene>
<feature type="region of interest" description="Disordered" evidence="2">
    <location>
        <begin position="529"/>
        <end position="630"/>
    </location>
</feature>
<dbReference type="GO" id="GO:0072487">
    <property type="term" value="C:MSL complex"/>
    <property type="evidence" value="ECO:0007669"/>
    <property type="project" value="InterPro"/>
</dbReference>
<evidence type="ECO:0000256" key="1">
    <source>
        <dbReference type="SAM" id="Coils"/>
    </source>
</evidence>
<dbReference type="AlphaFoldDB" id="A0A8S3XAB1"/>
<dbReference type="InterPro" id="IPR026711">
    <property type="entry name" value="Msl-1"/>
</dbReference>
<reference evidence="4" key="1">
    <citation type="submission" date="2021-04" db="EMBL/GenBank/DDBJ databases">
        <authorList>
            <person name="Tunstrom K."/>
        </authorList>
    </citation>
    <scope>NUCLEOTIDE SEQUENCE</scope>
</reference>
<dbReference type="Pfam" id="PF15275">
    <property type="entry name" value="PEHE"/>
    <property type="match status" value="1"/>
</dbReference>
<name>A0A8S3XAB1_PARAO</name>
<dbReference type="PANTHER" id="PTHR21656">
    <property type="entry name" value="MALE-SPECIFIC LETHAL-1 PROTEIN"/>
    <property type="match status" value="1"/>
</dbReference>